<dbReference type="EMBL" id="LWDP01000014">
    <property type="protein sequence ID" value="ORD94625.1"/>
    <property type="molecule type" value="Genomic_DNA"/>
</dbReference>
<accession>A0A1Y1S8W4</accession>
<evidence type="ECO:0000313" key="3">
    <source>
        <dbReference type="Proteomes" id="UP000192639"/>
    </source>
</evidence>
<dbReference type="VEuPathDB" id="MicrosporidiaDB:ECANGB1_400"/>
<evidence type="ECO:0000313" key="2">
    <source>
        <dbReference type="EMBL" id="ORD94625.1"/>
    </source>
</evidence>
<feature type="compositionally biased region" description="Basic residues" evidence="1">
    <location>
        <begin position="59"/>
        <end position="68"/>
    </location>
</feature>
<protein>
    <recommendedName>
        <fullName evidence="4">RRM domain-containing protein</fullName>
    </recommendedName>
</protein>
<feature type="compositionally biased region" description="Low complexity" evidence="1">
    <location>
        <begin position="69"/>
        <end position="88"/>
    </location>
</feature>
<dbReference type="GO" id="GO:0003676">
    <property type="term" value="F:nucleic acid binding"/>
    <property type="evidence" value="ECO:0007669"/>
    <property type="project" value="InterPro"/>
</dbReference>
<name>A0A1Y1S8W4_9MICR</name>
<dbReference type="SUPFAM" id="SSF54928">
    <property type="entry name" value="RNA-binding domain, RBD"/>
    <property type="match status" value="1"/>
</dbReference>
<organism evidence="2 3">
    <name type="scientific">Enterospora canceri</name>
    <dbReference type="NCBI Taxonomy" id="1081671"/>
    <lineage>
        <taxon>Eukaryota</taxon>
        <taxon>Fungi</taxon>
        <taxon>Fungi incertae sedis</taxon>
        <taxon>Microsporidia</taxon>
        <taxon>Enterocytozoonidae</taxon>
        <taxon>Enterospora</taxon>
    </lineage>
</organism>
<dbReference type="AlphaFoldDB" id="A0A1Y1S8W4"/>
<comment type="caution">
    <text evidence="2">The sequence shown here is derived from an EMBL/GenBank/DDBJ whole genome shotgun (WGS) entry which is preliminary data.</text>
</comment>
<dbReference type="OrthoDB" id="2196320at2759"/>
<dbReference type="InterPro" id="IPR035979">
    <property type="entry name" value="RBD_domain_sf"/>
</dbReference>
<dbReference type="Proteomes" id="UP000192639">
    <property type="component" value="Unassembled WGS sequence"/>
</dbReference>
<feature type="region of interest" description="Disordered" evidence="1">
    <location>
        <begin position="56"/>
        <end position="88"/>
    </location>
</feature>
<gene>
    <name evidence="2" type="ORF">ECANGB1_400</name>
</gene>
<evidence type="ECO:0008006" key="4">
    <source>
        <dbReference type="Google" id="ProtNLM"/>
    </source>
</evidence>
<evidence type="ECO:0000256" key="1">
    <source>
        <dbReference type="SAM" id="MobiDB-lite"/>
    </source>
</evidence>
<keyword evidence="3" id="KW-1185">Reference proteome</keyword>
<reference evidence="2 3" key="1">
    <citation type="journal article" date="2017" name="Environ. Microbiol.">
        <title>Decay of the glycolytic pathway and adaptation to intranuclear parasitism within Enterocytozoonidae microsporidia.</title>
        <authorList>
            <person name="Wiredu Boakye D."/>
            <person name="Jaroenlak P."/>
            <person name="Prachumwat A."/>
            <person name="Williams T.A."/>
            <person name="Bateman K.S."/>
            <person name="Itsathitphaisarn O."/>
            <person name="Sritunyalucksana K."/>
            <person name="Paszkiewicz K.H."/>
            <person name="Moore K.A."/>
            <person name="Stentiford G.D."/>
            <person name="Williams B.A."/>
        </authorList>
    </citation>
    <scope>NUCLEOTIDE SEQUENCE [LARGE SCALE GENOMIC DNA]</scope>
    <source>
        <strain evidence="2 3">GB1</strain>
    </source>
</reference>
<sequence length="225" mass="25998">MQMVDDVIRVNSAKLKLITKIDFYENMAEDESSGKSSRKRVVTFSDKVTVHEIPNDNRKVRRIRRGSKSSKSSSNSNNNNNNNNNNISINNIKQYKIDGLNVTVENKWVKNARGYRTMIKEKGNVVLGYGSREQMERDLRRMFKTEKSGGRCVENKFMVMGLKYTENEGSLKEYFGRFGLVEKVVVEKNRKGWCLGKAVVTMMGFDYSKRHRIGGRGVRIERIKH</sequence>
<proteinExistence type="predicted"/>